<dbReference type="InterPro" id="IPR023753">
    <property type="entry name" value="FAD/NAD-binding_dom"/>
</dbReference>
<keyword evidence="5" id="KW-0274">FAD</keyword>
<dbReference type="GO" id="GO:0051537">
    <property type="term" value="F:2 iron, 2 sulfur cluster binding"/>
    <property type="evidence" value="ECO:0007669"/>
    <property type="project" value="UniProtKB-KW"/>
</dbReference>
<evidence type="ECO:0000313" key="10">
    <source>
        <dbReference type="EMBL" id="SUU83204.1"/>
    </source>
</evidence>
<dbReference type="SUPFAM" id="SSF51905">
    <property type="entry name" value="FAD/NAD(P)-binding domain"/>
    <property type="match status" value="2"/>
</dbReference>
<reference evidence="10 11" key="1">
    <citation type="submission" date="2018-06" db="EMBL/GenBank/DDBJ databases">
        <authorList>
            <consortium name="Pathogen Informatics"/>
            <person name="Doyle S."/>
        </authorList>
    </citation>
    <scope>NUCLEOTIDE SEQUENCE [LARGE SCALE GENOMIC DNA]</scope>
    <source>
        <strain evidence="10 11">NCTC12722</strain>
    </source>
</reference>
<dbReference type="SUPFAM" id="SSF50022">
    <property type="entry name" value="ISP domain"/>
    <property type="match status" value="1"/>
</dbReference>
<keyword evidence="8" id="KW-0411">Iron-sulfur</keyword>
<evidence type="ECO:0000259" key="9">
    <source>
        <dbReference type="PROSITE" id="PS51296"/>
    </source>
</evidence>
<keyword evidence="4" id="KW-0479">Metal-binding</keyword>
<evidence type="ECO:0000256" key="2">
    <source>
        <dbReference type="ARBA" id="ARBA00022630"/>
    </source>
</evidence>
<dbReference type="SUPFAM" id="SSF55424">
    <property type="entry name" value="FAD/NAD-linked reductases, dimerisation (C-terminal) domain"/>
    <property type="match status" value="1"/>
</dbReference>
<keyword evidence="6 10" id="KW-0560">Oxidoreductase</keyword>
<dbReference type="InterPro" id="IPR016156">
    <property type="entry name" value="FAD/NAD-linked_Rdtase_dimer_sf"/>
</dbReference>
<evidence type="ECO:0000256" key="3">
    <source>
        <dbReference type="ARBA" id="ARBA00022714"/>
    </source>
</evidence>
<dbReference type="PANTHER" id="PTHR43557:SF2">
    <property type="entry name" value="RIESKE DOMAIN-CONTAINING PROTEIN-RELATED"/>
    <property type="match status" value="1"/>
</dbReference>
<dbReference type="EC" id="1.18.1.-" evidence="10"/>
<dbReference type="InterPro" id="IPR028202">
    <property type="entry name" value="Reductase_C"/>
</dbReference>
<keyword evidence="2" id="KW-0285">Flavoprotein</keyword>
<dbReference type="RefSeq" id="WP_002717985.1">
    <property type="nucleotide sequence ID" value="NZ_UFSI01000001.1"/>
</dbReference>
<dbReference type="PROSITE" id="PS51296">
    <property type="entry name" value="RIESKE"/>
    <property type="match status" value="1"/>
</dbReference>
<keyword evidence="7" id="KW-0408">Iron</keyword>
<dbReference type="InterPro" id="IPR036188">
    <property type="entry name" value="FAD/NAD-bd_sf"/>
</dbReference>
<dbReference type="Pfam" id="PF14759">
    <property type="entry name" value="Reductase_C"/>
    <property type="match status" value="1"/>
</dbReference>
<dbReference type="PRINTS" id="PR00368">
    <property type="entry name" value="FADPNR"/>
</dbReference>
<dbReference type="InterPro" id="IPR036922">
    <property type="entry name" value="Rieske_2Fe-2S_sf"/>
</dbReference>
<comment type="cofactor">
    <cofactor evidence="1">
        <name>FAD</name>
        <dbReference type="ChEBI" id="CHEBI:57692"/>
    </cofactor>
</comment>
<dbReference type="EMBL" id="UIGB01000001">
    <property type="protein sequence ID" value="SUU83204.1"/>
    <property type="molecule type" value="Genomic_DNA"/>
</dbReference>
<evidence type="ECO:0000256" key="8">
    <source>
        <dbReference type="ARBA" id="ARBA00023014"/>
    </source>
</evidence>
<dbReference type="Pfam" id="PF00355">
    <property type="entry name" value="Rieske"/>
    <property type="match status" value="1"/>
</dbReference>
<evidence type="ECO:0000313" key="11">
    <source>
        <dbReference type="Proteomes" id="UP000254343"/>
    </source>
</evidence>
<dbReference type="Gene3D" id="2.102.10.10">
    <property type="entry name" value="Rieske [2Fe-2S] iron-sulphur domain"/>
    <property type="match status" value="1"/>
</dbReference>
<dbReference type="InterPro" id="IPR017941">
    <property type="entry name" value="Rieske_2Fe-2S"/>
</dbReference>
<dbReference type="CDD" id="cd03478">
    <property type="entry name" value="Rieske_AIFL_N"/>
    <property type="match status" value="1"/>
</dbReference>
<dbReference type="GO" id="GO:0005737">
    <property type="term" value="C:cytoplasm"/>
    <property type="evidence" value="ECO:0007669"/>
    <property type="project" value="TreeGrafter"/>
</dbReference>
<dbReference type="Gene3D" id="3.50.50.60">
    <property type="entry name" value="FAD/NAD(P)-binding domain"/>
    <property type="match status" value="2"/>
</dbReference>
<dbReference type="Gene3D" id="3.30.390.30">
    <property type="match status" value="1"/>
</dbReference>
<dbReference type="OrthoDB" id="7809559at2"/>
<protein>
    <submittedName>
        <fullName evidence="10">Rhodocoxin reductase</fullName>
        <ecNumber evidence="10">1.18.1.-</ecNumber>
    </submittedName>
</protein>
<organism evidence="10 11">
    <name type="scientific">Afipia felis</name>
    <name type="common">Cat scratch disease bacillus</name>
    <dbReference type="NCBI Taxonomy" id="1035"/>
    <lineage>
        <taxon>Bacteria</taxon>
        <taxon>Pseudomonadati</taxon>
        <taxon>Pseudomonadota</taxon>
        <taxon>Alphaproteobacteria</taxon>
        <taxon>Hyphomicrobiales</taxon>
        <taxon>Nitrobacteraceae</taxon>
        <taxon>Afipia</taxon>
    </lineage>
</organism>
<accession>A0A380W2N0</accession>
<keyword evidence="3" id="KW-0001">2Fe-2S</keyword>
<evidence type="ECO:0000256" key="6">
    <source>
        <dbReference type="ARBA" id="ARBA00023002"/>
    </source>
</evidence>
<evidence type="ECO:0000256" key="4">
    <source>
        <dbReference type="ARBA" id="ARBA00022723"/>
    </source>
</evidence>
<dbReference type="InterPro" id="IPR050446">
    <property type="entry name" value="FAD-oxidoreductase/Apoptosis"/>
</dbReference>
<evidence type="ECO:0000256" key="5">
    <source>
        <dbReference type="ARBA" id="ARBA00022827"/>
    </source>
</evidence>
<evidence type="ECO:0000256" key="7">
    <source>
        <dbReference type="ARBA" id="ARBA00023004"/>
    </source>
</evidence>
<dbReference type="PANTHER" id="PTHR43557">
    <property type="entry name" value="APOPTOSIS-INDUCING FACTOR 1"/>
    <property type="match status" value="1"/>
</dbReference>
<dbReference type="GO" id="GO:0046872">
    <property type="term" value="F:metal ion binding"/>
    <property type="evidence" value="ECO:0007669"/>
    <property type="project" value="UniProtKB-KW"/>
</dbReference>
<dbReference type="GO" id="GO:0016651">
    <property type="term" value="F:oxidoreductase activity, acting on NAD(P)H"/>
    <property type="evidence" value="ECO:0007669"/>
    <property type="project" value="TreeGrafter"/>
</dbReference>
<feature type="domain" description="Rieske" evidence="9">
    <location>
        <begin position="12"/>
        <end position="106"/>
    </location>
</feature>
<dbReference type="Proteomes" id="UP000254343">
    <property type="component" value="Unassembled WGS sequence"/>
</dbReference>
<name>A0A380W2N0_AFIFE</name>
<gene>
    <name evidence="10" type="primary">thcD_1</name>
    <name evidence="10" type="ORF">NCTC12722_00367</name>
</gene>
<dbReference type="PRINTS" id="PR00411">
    <property type="entry name" value="PNDRDTASEI"/>
</dbReference>
<dbReference type="AlphaFoldDB" id="A0A380W2N0"/>
<sequence>MQDDALKGPDLTGGVEHAQFTDGKLLGHVGDDEVLLVQSGTDVFAVGAHCTHYHGPLADGLVVGNSIRCPWHHACFDLRTGEATQAPAFDPIARYKVEQRDGKIFVGGKIESRPANPHALNEAPDKIVIIGGGAAGFAAAEMLRRERFAGEIVMLSSEAAAPVDRPNLSKDYLAGSAQEDWIPLRPDDFYRDMKIDLRLGVEVTSIDVTGHAVVLKDGARLAYDRLLLATGAAPNRLSVPGADRPNVHVLRTLRDSNAIISNAKGARCAVVIGASFIGLEAAASLRARDIEVHVVGPEKIPMERVLGSEMGQCVRSLHEEHGVIFHLEEGVNAIDERGVVLKSGEVIAADLIVCGIGVRPRIALAEKAGLATDRGVVVDRYLQTSAPEIYAAGDIARWPDPHSGENIRVEHWVVAERQGQVAARNMLGAREVFDAVPFFWSQHYDIPINYVGHAERWDDIVVHGEIMAHDCLLEYRLNGKTLAVATIFRDGDSLKAAAAMEEGRAPV</sequence>
<dbReference type="Pfam" id="PF07992">
    <property type="entry name" value="Pyr_redox_2"/>
    <property type="match status" value="1"/>
</dbReference>
<evidence type="ECO:0000256" key="1">
    <source>
        <dbReference type="ARBA" id="ARBA00001974"/>
    </source>
</evidence>
<proteinExistence type="predicted"/>